<dbReference type="EMBL" id="CAJJDN010000042">
    <property type="protein sequence ID" value="CAD8081405.1"/>
    <property type="molecule type" value="Genomic_DNA"/>
</dbReference>
<name>A0A8S1MWQ7_9CILI</name>
<evidence type="ECO:0000313" key="2">
    <source>
        <dbReference type="Proteomes" id="UP000692954"/>
    </source>
</evidence>
<gene>
    <name evidence="1" type="ORF">PSON_ATCC_30995.1.T0420005</name>
</gene>
<dbReference type="AlphaFoldDB" id="A0A8S1MWQ7"/>
<protein>
    <submittedName>
        <fullName evidence="1">Uncharacterized protein</fullName>
    </submittedName>
</protein>
<organism evidence="1 2">
    <name type="scientific">Paramecium sonneborni</name>
    <dbReference type="NCBI Taxonomy" id="65129"/>
    <lineage>
        <taxon>Eukaryota</taxon>
        <taxon>Sar</taxon>
        <taxon>Alveolata</taxon>
        <taxon>Ciliophora</taxon>
        <taxon>Intramacronucleata</taxon>
        <taxon>Oligohymenophorea</taxon>
        <taxon>Peniculida</taxon>
        <taxon>Parameciidae</taxon>
        <taxon>Paramecium</taxon>
    </lineage>
</organism>
<keyword evidence="2" id="KW-1185">Reference proteome</keyword>
<accession>A0A8S1MWQ7</accession>
<proteinExistence type="predicted"/>
<sequence>MQINNQLNFKNNIRMLFTQNNLHYILDAFLNAEQLKLTASIQLRVIFIKQRGSWEVLFLINQQNSSIIIEINKLIKYNQEFIDQQSQVQNSLEQWKIILIIS</sequence>
<dbReference type="Proteomes" id="UP000692954">
    <property type="component" value="Unassembled WGS sequence"/>
</dbReference>
<comment type="caution">
    <text evidence="1">The sequence shown here is derived from an EMBL/GenBank/DDBJ whole genome shotgun (WGS) entry which is preliminary data.</text>
</comment>
<evidence type="ECO:0000313" key="1">
    <source>
        <dbReference type="EMBL" id="CAD8081405.1"/>
    </source>
</evidence>
<reference evidence="1" key="1">
    <citation type="submission" date="2021-01" db="EMBL/GenBank/DDBJ databases">
        <authorList>
            <consortium name="Genoscope - CEA"/>
            <person name="William W."/>
        </authorList>
    </citation>
    <scope>NUCLEOTIDE SEQUENCE</scope>
</reference>